<accession>A0A6H5H3X7</accession>
<dbReference type="GO" id="GO:0016787">
    <property type="term" value="F:hydrolase activity"/>
    <property type="evidence" value="ECO:0007669"/>
    <property type="project" value="TreeGrafter"/>
</dbReference>
<keyword evidence="1" id="KW-1133">Transmembrane helix</keyword>
<proteinExistence type="predicted"/>
<organism evidence="2 3">
    <name type="scientific">Nesidiocoris tenuis</name>
    <dbReference type="NCBI Taxonomy" id="355587"/>
    <lineage>
        <taxon>Eukaryota</taxon>
        <taxon>Metazoa</taxon>
        <taxon>Ecdysozoa</taxon>
        <taxon>Arthropoda</taxon>
        <taxon>Hexapoda</taxon>
        <taxon>Insecta</taxon>
        <taxon>Pterygota</taxon>
        <taxon>Neoptera</taxon>
        <taxon>Paraneoptera</taxon>
        <taxon>Hemiptera</taxon>
        <taxon>Heteroptera</taxon>
        <taxon>Panheteroptera</taxon>
        <taxon>Cimicomorpha</taxon>
        <taxon>Miridae</taxon>
        <taxon>Dicyphina</taxon>
        <taxon>Nesidiocoris</taxon>
    </lineage>
</organism>
<name>A0A6H5H3X7_9HEMI</name>
<dbReference type="EMBL" id="CADCXU010023136">
    <property type="protein sequence ID" value="CAB0010693.1"/>
    <property type="molecule type" value="Genomic_DNA"/>
</dbReference>
<gene>
    <name evidence="2" type="ORF">NTEN_LOCUS15719</name>
</gene>
<dbReference type="Proteomes" id="UP000479000">
    <property type="component" value="Unassembled WGS sequence"/>
</dbReference>
<evidence type="ECO:0008006" key="4">
    <source>
        <dbReference type="Google" id="ProtNLM"/>
    </source>
</evidence>
<dbReference type="SUPFAM" id="SSF63829">
    <property type="entry name" value="Calcium-dependent phosphotriesterase"/>
    <property type="match status" value="1"/>
</dbReference>
<dbReference type="OrthoDB" id="5307922at2759"/>
<reference evidence="2 3" key="1">
    <citation type="submission" date="2020-02" db="EMBL/GenBank/DDBJ databases">
        <authorList>
            <person name="Ferguson B K."/>
        </authorList>
    </citation>
    <scope>NUCLEOTIDE SEQUENCE [LARGE SCALE GENOMIC DNA]</scope>
</reference>
<evidence type="ECO:0000313" key="2">
    <source>
        <dbReference type="EMBL" id="CAB0010693.1"/>
    </source>
</evidence>
<dbReference type="Pfam" id="PF20067">
    <property type="entry name" value="SSL_N"/>
    <property type="match status" value="1"/>
</dbReference>
<dbReference type="GO" id="GO:0012505">
    <property type="term" value="C:endomembrane system"/>
    <property type="evidence" value="ECO:0007669"/>
    <property type="project" value="TreeGrafter"/>
</dbReference>
<dbReference type="PANTHER" id="PTHR10426:SF88">
    <property type="entry name" value="ADIPOCYTE PLASMA MEMBRANE-ASSOCIATED PROTEIN HEMOMUCIN-RELATED"/>
    <property type="match status" value="1"/>
</dbReference>
<feature type="transmembrane region" description="Helical" evidence="1">
    <location>
        <begin position="12"/>
        <end position="29"/>
    </location>
</feature>
<keyword evidence="1" id="KW-0472">Membrane</keyword>
<dbReference type="Gene3D" id="2.120.10.30">
    <property type="entry name" value="TolB, C-terminal domain"/>
    <property type="match status" value="1"/>
</dbReference>
<dbReference type="PANTHER" id="PTHR10426">
    <property type="entry name" value="STRICTOSIDINE SYNTHASE-RELATED"/>
    <property type="match status" value="1"/>
</dbReference>
<evidence type="ECO:0000313" key="3">
    <source>
        <dbReference type="Proteomes" id="UP000479000"/>
    </source>
</evidence>
<sequence>MCFRFLSNLVKSSAAAVVAISIVVAAILYHPSLPPNFEYDAYSLEPLPLLGPLKLNQELNGAERLFEGEVKGPEHLVVHNNELYTSAHGGYIFKVTSKSLVPIVKVGQSCETLDSIVDVDTEIEGKKPMLPNSISVAKDGRIFWTDSSTTHKLNDGLMTVFGSPNGRYYLKGKKAGRHEVFVEGLPGIPDNLNRYGEQIVVCLVAPHSPMSTLLPELPNVRKFLARTLTMAQWVVGEINNLYQTTLLERAYHMIGHFEMLHPIQKYVEEPRATCVFLDESSGKITGSVHATDGSVVGVSGMVVHNGYFYLASPFNEYLARRKVIAH</sequence>
<keyword evidence="3" id="KW-1185">Reference proteome</keyword>
<protein>
    <recommendedName>
        <fullName evidence="4">Adipocyte plasma membrane-associated protein</fullName>
    </recommendedName>
</protein>
<evidence type="ECO:0000256" key="1">
    <source>
        <dbReference type="SAM" id="Phobius"/>
    </source>
</evidence>
<dbReference type="AlphaFoldDB" id="A0A6H5H3X7"/>
<keyword evidence="1" id="KW-0812">Transmembrane</keyword>
<dbReference type="InterPro" id="IPR011042">
    <property type="entry name" value="6-blade_b-propeller_TolB-like"/>
</dbReference>